<comment type="caution">
    <text evidence="5">The sequence shown here is derived from an EMBL/GenBank/DDBJ whole genome shotgun (WGS) entry which is preliminary data.</text>
</comment>
<accession>A0A5J9T7X6</accession>
<dbReference type="GO" id="GO:0008757">
    <property type="term" value="F:S-adenosylmethionine-dependent methyltransferase activity"/>
    <property type="evidence" value="ECO:0007669"/>
    <property type="project" value="UniProtKB-ARBA"/>
</dbReference>
<feature type="domain" description="O-methyltransferase C-terminal" evidence="4">
    <location>
        <begin position="15"/>
        <end position="220"/>
    </location>
</feature>
<dbReference type="InterPro" id="IPR001077">
    <property type="entry name" value="COMT_C"/>
</dbReference>
<dbReference type="PANTHER" id="PTHR11746">
    <property type="entry name" value="O-METHYLTRANSFERASE"/>
    <property type="match status" value="1"/>
</dbReference>
<dbReference type="AlphaFoldDB" id="A0A5J9T7X6"/>
<dbReference type="PROSITE" id="PS51683">
    <property type="entry name" value="SAM_OMT_II"/>
    <property type="match status" value="1"/>
</dbReference>
<keyword evidence="1" id="KW-0489">Methyltransferase</keyword>
<evidence type="ECO:0000259" key="4">
    <source>
        <dbReference type="Pfam" id="PF00891"/>
    </source>
</evidence>
<dbReference type="SUPFAM" id="SSF53335">
    <property type="entry name" value="S-adenosyl-L-methionine-dependent methyltransferases"/>
    <property type="match status" value="1"/>
</dbReference>
<evidence type="ECO:0000256" key="3">
    <source>
        <dbReference type="ARBA" id="ARBA00022691"/>
    </source>
</evidence>
<organism evidence="5 6">
    <name type="scientific">Eragrostis curvula</name>
    <name type="common">weeping love grass</name>
    <dbReference type="NCBI Taxonomy" id="38414"/>
    <lineage>
        <taxon>Eukaryota</taxon>
        <taxon>Viridiplantae</taxon>
        <taxon>Streptophyta</taxon>
        <taxon>Embryophyta</taxon>
        <taxon>Tracheophyta</taxon>
        <taxon>Spermatophyta</taxon>
        <taxon>Magnoliopsida</taxon>
        <taxon>Liliopsida</taxon>
        <taxon>Poales</taxon>
        <taxon>Poaceae</taxon>
        <taxon>PACMAD clade</taxon>
        <taxon>Chloridoideae</taxon>
        <taxon>Eragrostideae</taxon>
        <taxon>Eragrostidinae</taxon>
        <taxon>Eragrostis</taxon>
    </lineage>
</organism>
<dbReference type="Pfam" id="PF00891">
    <property type="entry name" value="Methyltransf_2"/>
    <property type="match status" value="1"/>
</dbReference>
<reference evidence="5 6" key="1">
    <citation type="journal article" date="2019" name="Sci. Rep.">
        <title>A high-quality genome of Eragrostis curvula grass provides insights into Poaceae evolution and supports new strategies to enhance forage quality.</title>
        <authorList>
            <person name="Carballo J."/>
            <person name="Santos B.A.C.M."/>
            <person name="Zappacosta D."/>
            <person name="Garbus I."/>
            <person name="Selva J.P."/>
            <person name="Gallo C.A."/>
            <person name="Diaz A."/>
            <person name="Albertini E."/>
            <person name="Caccamo M."/>
            <person name="Echenique V."/>
        </authorList>
    </citation>
    <scope>NUCLEOTIDE SEQUENCE [LARGE SCALE GENOMIC DNA]</scope>
    <source>
        <strain evidence="6">cv. Victoria</strain>
        <tissue evidence="5">Leaf</tissue>
    </source>
</reference>
<evidence type="ECO:0000256" key="2">
    <source>
        <dbReference type="ARBA" id="ARBA00022679"/>
    </source>
</evidence>
<evidence type="ECO:0000313" key="6">
    <source>
        <dbReference type="Proteomes" id="UP000324897"/>
    </source>
</evidence>
<dbReference type="InterPro" id="IPR029063">
    <property type="entry name" value="SAM-dependent_MTases_sf"/>
</dbReference>
<dbReference type="InterPro" id="IPR016461">
    <property type="entry name" value="COMT-like"/>
</dbReference>
<dbReference type="Gene3D" id="3.40.50.150">
    <property type="entry name" value="Vaccinia Virus protein VP39"/>
    <property type="match status" value="1"/>
</dbReference>
<dbReference type="Gramene" id="TVU07433">
    <property type="protein sequence ID" value="TVU07433"/>
    <property type="gene ID" value="EJB05_47488"/>
</dbReference>
<proteinExistence type="predicted"/>
<keyword evidence="2" id="KW-0808">Transferase</keyword>
<dbReference type="FunFam" id="3.40.50.150:FF:000057">
    <property type="entry name" value="O-methyltransferase ZRP4"/>
    <property type="match status" value="1"/>
</dbReference>
<evidence type="ECO:0000256" key="1">
    <source>
        <dbReference type="ARBA" id="ARBA00022603"/>
    </source>
</evidence>
<sequence>MYHAVAQTSVSTFFDMHAWFADDRADISLCEMAHGKGLWEMIKTSAADNVVPCMVADTRLVMHVILRDCPGIFRGITSLVDVGGGYGSAAAAVATAFPHIKCTVLDLPQVVAMAPTDGQVSFVAGDFFEIIPQADAVFLKTILHDWNDEDCGKILRQCKKAIPPKHAGGKVIIIDMVVGSSPQDRSCQETQALTDLFIMSINGVEREEHEWRKIFLEAGFGDYKITPILGLRSIIEVYPREDLDQNLSNSVLSSRL</sequence>
<feature type="non-terminal residue" evidence="5">
    <location>
        <position position="1"/>
    </location>
</feature>
<keyword evidence="3" id="KW-0949">S-adenosyl-L-methionine</keyword>
<name>A0A5J9T7X6_9POAL</name>
<gene>
    <name evidence="5" type="ORF">EJB05_47488</name>
</gene>
<keyword evidence="6" id="KW-1185">Reference proteome</keyword>
<dbReference type="GO" id="GO:0032259">
    <property type="term" value="P:methylation"/>
    <property type="evidence" value="ECO:0007669"/>
    <property type="project" value="UniProtKB-KW"/>
</dbReference>
<dbReference type="Proteomes" id="UP000324897">
    <property type="component" value="Unassembled WGS sequence"/>
</dbReference>
<evidence type="ECO:0000313" key="5">
    <source>
        <dbReference type="EMBL" id="TVU07433.1"/>
    </source>
</evidence>
<dbReference type="GO" id="GO:0008171">
    <property type="term" value="F:O-methyltransferase activity"/>
    <property type="evidence" value="ECO:0007669"/>
    <property type="project" value="InterPro"/>
</dbReference>
<dbReference type="OrthoDB" id="1606438at2759"/>
<dbReference type="EMBL" id="RWGY01000045">
    <property type="protein sequence ID" value="TVU07433.1"/>
    <property type="molecule type" value="Genomic_DNA"/>
</dbReference>
<protein>
    <recommendedName>
        <fullName evidence="4">O-methyltransferase C-terminal domain-containing protein</fullName>
    </recommendedName>
</protein>